<evidence type="ECO:0000256" key="4">
    <source>
        <dbReference type="PROSITE-ProRule" id="PRU00510"/>
    </source>
</evidence>
<dbReference type="InterPro" id="IPR000962">
    <property type="entry name" value="Znf_DskA_TraR"/>
</dbReference>
<evidence type="ECO:0000256" key="3">
    <source>
        <dbReference type="ARBA" id="ARBA00022833"/>
    </source>
</evidence>
<evidence type="ECO:0000259" key="5">
    <source>
        <dbReference type="Pfam" id="PF01258"/>
    </source>
</evidence>
<evidence type="ECO:0000313" key="6">
    <source>
        <dbReference type="EMBL" id="MCE2594421.1"/>
    </source>
</evidence>
<sequence length="79" mass="8737">MTDIADKASEHESQWLARSLAAQQAKAMQGHRPDDASEGERLCIDCGEVIPAKRIKANPCALRCIDCQSIKELKEQRGD</sequence>
<proteinExistence type="predicted"/>
<evidence type="ECO:0000256" key="1">
    <source>
        <dbReference type="ARBA" id="ARBA00022723"/>
    </source>
</evidence>
<evidence type="ECO:0000256" key="2">
    <source>
        <dbReference type="ARBA" id="ARBA00022771"/>
    </source>
</evidence>
<dbReference type="SUPFAM" id="SSF57716">
    <property type="entry name" value="Glucocorticoid receptor-like (DNA-binding domain)"/>
    <property type="match status" value="1"/>
</dbReference>
<reference evidence="6 7" key="1">
    <citation type="journal article" date="2022" name="Environ. Microbiol. Rep.">
        <title>Eco-phylogenetic analyses reveal divergent evolution of vitamin B12 metabolism in the marine bacterial family 'Psychromonadaceae'.</title>
        <authorList>
            <person name="Jin X."/>
            <person name="Yang Y."/>
            <person name="Cao H."/>
            <person name="Gao B."/>
            <person name="Zhao Z."/>
        </authorList>
    </citation>
    <scope>NUCLEOTIDE SEQUENCE [LARGE SCALE GENOMIC DNA]</scope>
    <source>
        <strain evidence="6 7">MKS20</strain>
    </source>
</reference>
<dbReference type="Proteomes" id="UP001201273">
    <property type="component" value="Unassembled WGS sequence"/>
</dbReference>
<keyword evidence="2" id="KW-0863">Zinc-finger</keyword>
<dbReference type="Pfam" id="PF01258">
    <property type="entry name" value="zf-dskA_traR"/>
    <property type="match status" value="1"/>
</dbReference>
<feature type="zinc finger region" description="dksA C4-type" evidence="4">
    <location>
        <begin position="43"/>
        <end position="67"/>
    </location>
</feature>
<dbReference type="PROSITE" id="PS51128">
    <property type="entry name" value="ZF_DKSA_2"/>
    <property type="match status" value="1"/>
</dbReference>
<comment type="caution">
    <text evidence="6">The sequence shown here is derived from an EMBL/GenBank/DDBJ whole genome shotgun (WGS) entry which is preliminary data.</text>
</comment>
<dbReference type="RefSeq" id="WP_233051961.1">
    <property type="nucleotide sequence ID" value="NZ_JAIMJA010000005.1"/>
</dbReference>
<accession>A0ABS8W621</accession>
<dbReference type="EMBL" id="JAIMJA010000005">
    <property type="protein sequence ID" value="MCE2594421.1"/>
    <property type="molecule type" value="Genomic_DNA"/>
</dbReference>
<evidence type="ECO:0000313" key="7">
    <source>
        <dbReference type="Proteomes" id="UP001201273"/>
    </source>
</evidence>
<keyword evidence="1" id="KW-0479">Metal-binding</keyword>
<organism evidence="6 7">
    <name type="scientific">Motilimonas cestriensis</name>
    <dbReference type="NCBI Taxonomy" id="2742685"/>
    <lineage>
        <taxon>Bacteria</taxon>
        <taxon>Pseudomonadati</taxon>
        <taxon>Pseudomonadota</taxon>
        <taxon>Gammaproteobacteria</taxon>
        <taxon>Alteromonadales</taxon>
        <taxon>Alteromonadales genera incertae sedis</taxon>
        <taxon>Motilimonas</taxon>
    </lineage>
</organism>
<protein>
    <submittedName>
        <fullName evidence="6">TraR/DksA C4-type zinc finger protein</fullName>
    </submittedName>
</protein>
<gene>
    <name evidence="6" type="ORF">K6Y31_06300</name>
</gene>
<dbReference type="Gene3D" id="1.20.120.910">
    <property type="entry name" value="DksA, coiled-coil domain"/>
    <property type="match status" value="1"/>
</dbReference>
<feature type="domain" description="Zinc finger DksA/TraR C4-type" evidence="5">
    <location>
        <begin position="42"/>
        <end position="72"/>
    </location>
</feature>
<keyword evidence="7" id="KW-1185">Reference proteome</keyword>
<name>A0ABS8W621_9GAMM</name>
<keyword evidence="3" id="KW-0862">Zinc</keyword>